<evidence type="ECO:0000313" key="4">
    <source>
        <dbReference type="Proteomes" id="UP000261540"/>
    </source>
</evidence>
<reference evidence="3" key="1">
    <citation type="submission" date="2025-08" db="UniProtKB">
        <authorList>
            <consortium name="Ensembl"/>
        </authorList>
    </citation>
    <scope>IDENTIFICATION</scope>
</reference>
<sequence length="489" mass="54812">MEHLSSRQGGDVKTVHEENPYCEDILLIGQEKCVEDWPEGSPELNPSWKPAGKLRLRREALKVAVEMEQESREDMDQSGLARSDKLKKGKKFKVPLIQRRGSKKLDESLKQTEFLKEKGAEVDVQDGMQHNKVKKFKIKFLSLRAAKETHQEGTNRENLYATFRGLKGTTELRDIPLGVASGKSSLTGAAEPGQQSTPIDTMLSDGPEAGETEDGKAGVSFTLLHQDTGSLNAGWKRVNQWNDMTLEEKELTEKEEAEALAFLADRVQGGIHDFNRVFTEHAEGLWQHIGTLNAIADDISSLHKRAKVPSIIIPVNLDTSLNIPTMEMGVAPTGCPSPASAGITGNFSNSMARKNLESIMEDYQAKMVDINNHLSFVKLEMEKLQGHGQRRKEWTYHTDWEVRRALQIAMGGGDRVNRAESVVCIVLGELTSFLQSMDSFYIGKDTCELKKSTKREFATKIQEVVQHLQEQHTELNRIREELQDAIGYI</sequence>
<reference evidence="3" key="2">
    <citation type="submission" date="2025-09" db="UniProtKB">
        <authorList>
            <consortium name="Ensembl"/>
        </authorList>
    </citation>
    <scope>IDENTIFICATION</scope>
</reference>
<evidence type="ECO:0000256" key="1">
    <source>
        <dbReference type="ARBA" id="ARBA00010090"/>
    </source>
</evidence>
<name>A0A3B3QKW0_9TELE</name>
<dbReference type="GO" id="GO:0016020">
    <property type="term" value="C:membrane"/>
    <property type="evidence" value="ECO:0007669"/>
    <property type="project" value="TreeGrafter"/>
</dbReference>
<dbReference type="GO" id="GO:0005576">
    <property type="term" value="C:extracellular region"/>
    <property type="evidence" value="ECO:0007669"/>
    <property type="project" value="InterPro"/>
</dbReference>
<comment type="similarity">
    <text evidence="1">Belongs to the apolipoprotein L family.</text>
</comment>
<evidence type="ECO:0000256" key="2">
    <source>
        <dbReference type="SAM" id="MobiDB-lite"/>
    </source>
</evidence>
<dbReference type="Proteomes" id="UP000261540">
    <property type="component" value="Unplaced"/>
</dbReference>
<dbReference type="GeneTree" id="ENSGT00940000174796"/>
<dbReference type="STRING" id="1676925.ENSPKIP00000006051"/>
<dbReference type="GO" id="GO:0042157">
    <property type="term" value="P:lipoprotein metabolic process"/>
    <property type="evidence" value="ECO:0007669"/>
    <property type="project" value="InterPro"/>
</dbReference>
<evidence type="ECO:0000313" key="3">
    <source>
        <dbReference type="Ensembl" id="ENSPKIP00000006051.1"/>
    </source>
</evidence>
<dbReference type="Ensembl" id="ENSPKIT00000030071.1">
    <property type="protein sequence ID" value="ENSPKIP00000006051.1"/>
    <property type="gene ID" value="ENSPKIG00000022490.1"/>
</dbReference>
<proteinExistence type="inferred from homology"/>
<dbReference type="PANTHER" id="PTHR14096">
    <property type="entry name" value="APOLIPOPROTEIN L"/>
    <property type="match status" value="1"/>
</dbReference>
<keyword evidence="4" id="KW-1185">Reference proteome</keyword>
<feature type="region of interest" description="Disordered" evidence="2">
    <location>
        <begin position="182"/>
        <end position="215"/>
    </location>
</feature>
<accession>A0A3B3QKW0</accession>
<feature type="compositionally biased region" description="Polar residues" evidence="2">
    <location>
        <begin position="182"/>
        <end position="199"/>
    </location>
</feature>
<dbReference type="PANTHER" id="PTHR14096:SF64">
    <property type="match status" value="1"/>
</dbReference>
<dbReference type="GO" id="GO:0008289">
    <property type="term" value="F:lipid binding"/>
    <property type="evidence" value="ECO:0007669"/>
    <property type="project" value="InterPro"/>
</dbReference>
<dbReference type="GO" id="GO:0006869">
    <property type="term" value="P:lipid transport"/>
    <property type="evidence" value="ECO:0007669"/>
    <property type="project" value="InterPro"/>
</dbReference>
<protein>
    <submittedName>
        <fullName evidence="3">Uncharacterized protein</fullName>
    </submittedName>
</protein>
<dbReference type="AlphaFoldDB" id="A0A3B3QKW0"/>
<organism evidence="3 4">
    <name type="scientific">Paramormyrops kingsleyae</name>
    <dbReference type="NCBI Taxonomy" id="1676925"/>
    <lineage>
        <taxon>Eukaryota</taxon>
        <taxon>Metazoa</taxon>
        <taxon>Chordata</taxon>
        <taxon>Craniata</taxon>
        <taxon>Vertebrata</taxon>
        <taxon>Euteleostomi</taxon>
        <taxon>Actinopterygii</taxon>
        <taxon>Neopterygii</taxon>
        <taxon>Teleostei</taxon>
        <taxon>Osteoglossocephala</taxon>
        <taxon>Osteoglossomorpha</taxon>
        <taxon>Osteoglossiformes</taxon>
        <taxon>Mormyridae</taxon>
        <taxon>Paramormyrops</taxon>
    </lineage>
</organism>
<dbReference type="InterPro" id="IPR008405">
    <property type="entry name" value="ApoL"/>
</dbReference>